<dbReference type="EMBL" id="GG657483">
    <property type="protein sequence ID" value="OAT14045.1"/>
    <property type="molecule type" value="Genomic_DNA"/>
</dbReference>
<dbReference type="KEGG" id="bgh:BDBG_17962"/>
<protein>
    <submittedName>
        <fullName evidence="1">Uncharacterized protein</fullName>
    </submittedName>
</protein>
<evidence type="ECO:0000313" key="2">
    <source>
        <dbReference type="Proteomes" id="UP000002038"/>
    </source>
</evidence>
<evidence type="ECO:0000313" key="1">
    <source>
        <dbReference type="EMBL" id="OAT14045.1"/>
    </source>
</evidence>
<sequence>MTNLSNCFDSSEQVQSHVFITLNVHDGKSYALKLARHWPYENTDFSLMKIKQHEKILRAPCVREARFCPSRQCWREWYMGQENAMGGSSLMIVNLKSWATSITYFVDGLSSKTKT</sequence>
<reference evidence="2" key="1">
    <citation type="journal article" date="2015" name="PLoS Genet.">
        <title>The dynamic genome and transcriptome of the human fungal pathogen Blastomyces and close relative Emmonsia.</title>
        <authorList>
            <person name="Munoz J.F."/>
            <person name="Gauthier G.M."/>
            <person name="Desjardins C.A."/>
            <person name="Gallo J.E."/>
            <person name="Holder J."/>
            <person name="Sullivan T.D."/>
            <person name="Marty A.J."/>
            <person name="Carmen J.C."/>
            <person name="Chen Z."/>
            <person name="Ding L."/>
            <person name="Gujja S."/>
            <person name="Magrini V."/>
            <person name="Misas E."/>
            <person name="Mitreva M."/>
            <person name="Priest M."/>
            <person name="Saif S."/>
            <person name="Whiston E.A."/>
            <person name="Young S."/>
            <person name="Zeng Q."/>
            <person name="Goldman W.E."/>
            <person name="Mardis E.R."/>
            <person name="Taylor J.W."/>
            <person name="McEwen J.G."/>
            <person name="Clay O.K."/>
            <person name="Klein B.S."/>
            <person name="Cuomo C.A."/>
        </authorList>
    </citation>
    <scope>NUCLEOTIDE SEQUENCE [LARGE SCALE GENOMIC DNA]</scope>
    <source>
        <strain evidence="2">SLH14081</strain>
    </source>
</reference>
<dbReference type="AlphaFoldDB" id="A0A179V157"/>
<accession>A0A179V157</accession>
<proteinExistence type="predicted"/>
<gene>
    <name evidence="1" type="ORF">BDBG_17962</name>
</gene>
<dbReference type="Proteomes" id="UP000002038">
    <property type="component" value="Unassembled WGS sequence"/>
</dbReference>
<dbReference type="GeneID" id="8501155"/>
<organism evidence="1 2">
    <name type="scientific">Blastomyces gilchristii (strain SLH14081)</name>
    <name type="common">Blastomyces dermatitidis</name>
    <dbReference type="NCBI Taxonomy" id="559298"/>
    <lineage>
        <taxon>Eukaryota</taxon>
        <taxon>Fungi</taxon>
        <taxon>Dikarya</taxon>
        <taxon>Ascomycota</taxon>
        <taxon>Pezizomycotina</taxon>
        <taxon>Eurotiomycetes</taxon>
        <taxon>Eurotiomycetidae</taxon>
        <taxon>Onygenales</taxon>
        <taxon>Ajellomycetaceae</taxon>
        <taxon>Blastomyces</taxon>
    </lineage>
</organism>
<keyword evidence="2" id="KW-1185">Reference proteome</keyword>
<dbReference type="VEuPathDB" id="FungiDB:BDBG_17962"/>
<name>A0A179V157_BLAGS</name>
<dbReference type="RefSeq" id="XP_031581248.1">
    <property type="nucleotide sequence ID" value="XM_031725572.1"/>
</dbReference>